<proteinExistence type="predicted"/>
<name>A0ABX1V3R0_9GAMM</name>
<evidence type="ECO:0000313" key="2">
    <source>
        <dbReference type="Proteomes" id="UP000546536"/>
    </source>
</evidence>
<organism evidence="1 2">
    <name type="scientific">Acinetobacter terrae</name>
    <dbReference type="NCBI Taxonomy" id="2731247"/>
    <lineage>
        <taxon>Bacteria</taxon>
        <taxon>Pseudomonadati</taxon>
        <taxon>Pseudomonadota</taxon>
        <taxon>Gammaproteobacteria</taxon>
        <taxon>Moraxellales</taxon>
        <taxon>Moraxellaceae</taxon>
        <taxon>Acinetobacter</taxon>
        <taxon>Acinetobacter Taxon 24</taxon>
    </lineage>
</organism>
<comment type="caution">
    <text evidence="1">The sequence shown here is derived from an EMBL/GenBank/DDBJ whole genome shotgun (WGS) entry which is preliminary data.</text>
</comment>
<dbReference type="InterPro" id="IPR010064">
    <property type="entry name" value="HK97-gp10_tail"/>
</dbReference>
<dbReference type="Proteomes" id="UP000546536">
    <property type="component" value="Unassembled WGS sequence"/>
</dbReference>
<dbReference type="EMBL" id="JABERG010000016">
    <property type="protein sequence ID" value="NNH88186.1"/>
    <property type="molecule type" value="Genomic_DNA"/>
</dbReference>
<sequence length="166" mass="19289">MTVTVKIEGIDDLHKQLSNLVNLAKEKQITQNVAMFAIKEMYDEIRDNAPMAEESYFRYYRGSQRARRNGKAQNSRRLVQPGTLRKSIARKRVKLEKSVGVGIYVKLAAFYWRFMEYGTPNMVAKPIFRPSFDTKKEIAVSRFRVRYKKYIDKIVKKQGVSVNAGD</sequence>
<accession>A0ABX1V3R0</accession>
<dbReference type="NCBIfam" id="TIGR01725">
    <property type="entry name" value="phge_HK97_gp10"/>
    <property type="match status" value="1"/>
</dbReference>
<keyword evidence="2" id="KW-1185">Reference proteome</keyword>
<gene>
    <name evidence="1" type="ORF">HLH13_10830</name>
</gene>
<reference evidence="1 2" key="1">
    <citation type="submission" date="2020-04" db="EMBL/GenBank/DDBJ databases">
        <title>Acinetobacter Taxon 24.</title>
        <authorList>
            <person name="Nemec A."/>
            <person name="Radolfova-Krizova L."/>
            <person name="Higgins P.G."/>
            <person name="Spanelova P."/>
        </authorList>
    </citation>
    <scope>NUCLEOTIDE SEQUENCE [LARGE SCALE GENOMIC DNA]</scope>
    <source>
        <strain evidence="1 2">ANC 4279</strain>
    </source>
</reference>
<dbReference type="RefSeq" id="WP_171544691.1">
    <property type="nucleotide sequence ID" value="NZ_JABERG010000016.1"/>
</dbReference>
<evidence type="ECO:0008006" key="3">
    <source>
        <dbReference type="Google" id="ProtNLM"/>
    </source>
</evidence>
<protein>
    <recommendedName>
        <fullName evidence="3">HK97 gp10 family phage protein</fullName>
    </recommendedName>
</protein>
<evidence type="ECO:0000313" key="1">
    <source>
        <dbReference type="EMBL" id="NNH88186.1"/>
    </source>
</evidence>